<dbReference type="Proteomes" id="UP000199017">
    <property type="component" value="Unassembled WGS sequence"/>
</dbReference>
<protein>
    <submittedName>
        <fullName evidence="1">Uncharacterized protein</fullName>
    </submittedName>
</protein>
<organism evidence="1 2">
    <name type="scientific">Alteribacillus bidgolensis</name>
    <dbReference type="NCBI Taxonomy" id="930129"/>
    <lineage>
        <taxon>Bacteria</taxon>
        <taxon>Bacillati</taxon>
        <taxon>Bacillota</taxon>
        <taxon>Bacilli</taxon>
        <taxon>Bacillales</taxon>
        <taxon>Bacillaceae</taxon>
        <taxon>Alteribacillus</taxon>
    </lineage>
</organism>
<gene>
    <name evidence="1" type="ORF">SAMN05216352_101537</name>
</gene>
<dbReference type="EMBL" id="FNDU01000001">
    <property type="protein sequence ID" value="SDH52169.1"/>
    <property type="molecule type" value="Genomic_DNA"/>
</dbReference>
<dbReference type="AlphaFoldDB" id="A0A1G8D443"/>
<reference evidence="1 2" key="1">
    <citation type="submission" date="2016-10" db="EMBL/GenBank/DDBJ databases">
        <authorList>
            <person name="de Groot N.N."/>
        </authorList>
    </citation>
    <scope>NUCLEOTIDE SEQUENCE [LARGE SCALE GENOMIC DNA]</scope>
    <source>
        <strain evidence="2">P4B,CCM 7963,CECT 7998,DSM 25260,IBRC-M 10614,KCTC 13821</strain>
    </source>
</reference>
<sequence>MNEVMLTDRAKEFIHNQSDYKHPKIILTSTLTGG</sequence>
<evidence type="ECO:0000313" key="2">
    <source>
        <dbReference type="Proteomes" id="UP000199017"/>
    </source>
</evidence>
<name>A0A1G8D443_9BACI</name>
<keyword evidence="2" id="KW-1185">Reference proteome</keyword>
<accession>A0A1G8D443</accession>
<dbReference type="STRING" id="930129.SAMN05216352_101537"/>
<proteinExistence type="predicted"/>
<evidence type="ECO:0000313" key="1">
    <source>
        <dbReference type="EMBL" id="SDH52169.1"/>
    </source>
</evidence>